<proteinExistence type="predicted"/>
<evidence type="ECO:0000259" key="1">
    <source>
        <dbReference type="Pfam" id="PF05118"/>
    </source>
</evidence>
<dbReference type="InterPro" id="IPR007803">
    <property type="entry name" value="Asp/Arg/Pro-Hydrxlase"/>
</dbReference>
<dbReference type="RefSeq" id="WP_040275224.1">
    <property type="nucleotide sequence ID" value="NZ_JROO01000034.1"/>
</dbReference>
<organism evidence="2 3">
    <name type="scientific">Streptomonospora alba</name>
    <dbReference type="NCBI Taxonomy" id="183763"/>
    <lineage>
        <taxon>Bacteria</taxon>
        <taxon>Bacillati</taxon>
        <taxon>Actinomycetota</taxon>
        <taxon>Actinomycetes</taxon>
        <taxon>Streptosporangiales</taxon>
        <taxon>Nocardiopsidaceae</taxon>
        <taxon>Streptomonospora</taxon>
    </lineage>
</organism>
<sequence>MHSPCPTWPAPATQLRPRFAPDRLVHDLARLRRHRWAKQRIHNASGVGAETDVDWRVLPLRSPGGVPERTDPGGPGPDGFAPTEWTHHAPYLAEVLATLPAPVNAARLMALAPGAVSAEHCDPKYALTRGLARIHLVLSTNPDAVLVLDGTAYRWQPGQLWFGEFARPHLVRNDGATTRVHLVIDALLTAELATWFPRDWAEAMHAGAALMNRPAAALDSSPATTVRLPASFLDFAPTGGGDSMPAPDEPAIEARVEPAWDQWRLTVADGRVFALVHLGEGEFRFCGWSEQRTLQIRESDVLLRTRTPTSSHPMPIPARPNEH</sequence>
<dbReference type="SUPFAM" id="SSF51197">
    <property type="entry name" value="Clavaminate synthase-like"/>
    <property type="match status" value="1"/>
</dbReference>
<evidence type="ECO:0000313" key="2">
    <source>
        <dbReference type="EMBL" id="KIH97624.1"/>
    </source>
</evidence>
<keyword evidence="3" id="KW-1185">Reference proteome</keyword>
<dbReference type="Pfam" id="PF05118">
    <property type="entry name" value="Asp_Arg_Hydrox"/>
    <property type="match status" value="1"/>
</dbReference>
<name>A0A0C2FEM2_9ACTN</name>
<dbReference type="STRING" id="183763.LP52_18115"/>
<dbReference type="AlphaFoldDB" id="A0A0C2FEM2"/>
<dbReference type="Proteomes" id="UP000031675">
    <property type="component" value="Unassembled WGS sequence"/>
</dbReference>
<protein>
    <recommendedName>
        <fullName evidence="1">Aspartyl/asparaginy/proline hydroxylase domain-containing protein</fullName>
    </recommendedName>
</protein>
<dbReference type="InterPro" id="IPR027443">
    <property type="entry name" value="IPNS-like_sf"/>
</dbReference>
<gene>
    <name evidence="2" type="ORF">LP52_18115</name>
</gene>
<reference evidence="3" key="1">
    <citation type="journal article" date="2015" name="Chem. Biol.">
        <title>Structure, bioactivity, and resistance mechanism of streptomonomicin, an unusual lasso Peptide from an understudied halophilic actinomycete.</title>
        <authorList>
            <person name="Metelev M."/>
            <person name="Tietz J.I."/>
            <person name="Melby J.O."/>
            <person name="Blair P.M."/>
            <person name="Zhu L."/>
            <person name="Livnat I."/>
            <person name="Severinov K."/>
            <person name="Mitchell D.A."/>
        </authorList>
    </citation>
    <scope>NUCLEOTIDE SEQUENCE [LARGE SCALE GENOMIC DNA]</scope>
    <source>
        <strain evidence="3">YIM 90003</strain>
    </source>
</reference>
<comment type="caution">
    <text evidence="2">The sequence shown here is derived from an EMBL/GenBank/DDBJ whole genome shotgun (WGS) entry which is preliminary data.</text>
</comment>
<dbReference type="Gene3D" id="2.60.120.330">
    <property type="entry name" value="B-lactam Antibiotic, Isopenicillin N Synthase, Chain"/>
    <property type="match status" value="1"/>
</dbReference>
<feature type="domain" description="Aspartyl/asparaginy/proline hydroxylase" evidence="1">
    <location>
        <begin position="29"/>
        <end position="186"/>
    </location>
</feature>
<evidence type="ECO:0000313" key="3">
    <source>
        <dbReference type="Proteomes" id="UP000031675"/>
    </source>
</evidence>
<dbReference type="EMBL" id="JROO01000034">
    <property type="protein sequence ID" value="KIH97624.1"/>
    <property type="molecule type" value="Genomic_DNA"/>
</dbReference>
<accession>A0A0C2FEM2</accession>